<dbReference type="Proteomes" id="UP001264980">
    <property type="component" value="Unassembled WGS sequence"/>
</dbReference>
<dbReference type="Pfam" id="PF01965">
    <property type="entry name" value="DJ-1_PfpI"/>
    <property type="match status" value="1"/>
</dbReference>
<protein>
    <submittedName>
        <fullName evidence="3">Protease I</fullName>
        <ecNumber evidence="3">3.2.-.-</ecNumber>
    </submittedName>
</protein>
<keyword evidence="3" id="KW-0326">Glycosidase</keyword>
<keyword evidence="3" id="KW-0645">Protease</keyword>
<comment type="similarity">
    <text evidence="1">Belongs to the peptidase C56 family.</text>
</comment>
<evidence type="ECO:0000313" key="4">
    <source>
        <dbReference type="Proteomes" id="UP001264980"/>
    </source>
</evidence>
<dbReference type="SUPFAM" id="SSF52317">
    <property type="entry name" value="Class I glutamine amidotransferase-like"/>
    <property type="match status" value="1"/>
</dbReference>
<dbReference type="EC" id="3.2.-.-" evidence="3"/>
<evidence type="ECO:0000259" key="2">
    <source>
        <dbReference type="Pfam" id="PF01965"/>
    </source>
</evidence>
<proteinExistence type="inferred from homology"/>
<dbReference type="GO" id="GO:0016798">
    <property type="term" value="F:hydrolase activity, acting on glycosyl bonds"/>
    <property type="evidence" value="ECO:0007669"/>
    <property type="project" value="UniProtKB-KW"/>
</dbReference>
<dbReference type="GO" id="GO:0008233">
    <property type="term" value="F:peptidase activity"/>
    <property type="evidence" value="ECO:0007669"/>
    <property type="project" value="UniProtKB-KW"/>
</dbReference>
<dbReference type="PANTHER" id="PTHR42733:SF2">
    <property type="entry name" value="DJ-1_THIJ_PFPI FAMILY PROTEIN"/>
    <property type="match status" value="1"/>
</dbReference>
<gene>
    <name evidence="3" type="ORF">J2W84_001705</name>
</gene>
<sequence length="194" mass="21880">MNRKVLIVTGDGGESYETLYAVHRFQEEGDIVKIAAPSRRRLNLVMHDFEPGWDTYVERPGYCLDADLMIDEVVVGDYDAILLLGGRAPEYLRNHAVLLEIVREFDRQGKWVFAICHGIQILVTAGLADNRILTAYEHVRAEIEMGGGTYSTRQAVRDGNIITGQTWQSHPEFYREVFACFNQVSTNATAVNAQ</sequence>
<evidence type="ECO:0000313" key="3">
    <source>
        <dbReference type="EMBL" id="MDR6804659.1"/>
    </source>
</evidence>
<dbReference type="Gene3D" id="3.40.50.880">
    <property type="match status" value="1"/>
</dbReference>
<keyword evidence="4" id="KW-1185">Reference proteome</keyword>
<dbReference type="PANTHER" id="PTHR42733">
    <property type="entry name" value="DJ-1 PROTEIN"/>
    <property type="match status" value="1"/>
</dbReference>
<dbReference type="RefSeq" id="WP_309981935.1">
    <property type="nucleotide sequence ID" value="NZ_JAVDTI010000002.1"/>
</dbReference>
<dbReference type="GO" id="GO:0006508">
    <property type="term" value="P:proteolysis"/>
    <property type="evidence" value="ECO:0007669"/>
    <property type="project" value="UniProtKB-KW"/>
</dbReference>
<dbReference type="CDD" id="cd03169">
    <property type="entry name" value="GATase1_PfpI_1"/>
    <property type="match status" value="1"/>
</dbReference>
<name>A0ABU1QU33_9BACT</name>
<evidence type="ECO:0000256" key="1">
    <source>
        <dbReference type="ARBA" id="ARBA00008542"/>
    </source>
</evidence>
<keyword evidence="3" id="KW-0378">Hydrolase</keyword>
<reference evidence="3 4" key="1">
    <citation type="submission" date="2023-07" db="EMBL/GenBank/DDBJ databases">
        <title>Sorghum-associated microbial communities from plants grown in Nebraska, USA.</title>
        <authorList>
            <person name="Schachtman D."/>
        </authorList>
    </citation>
    <scope>NUCLEOTIDE SEQUENCE [LARGE SCALE GENOMIC DNA]</scope>
    <source>
        <strain evidence="3 4">BE57</strain>
    </source>
</reference>
<dbReference type="InterPro" id="IPR002818">
    <property type="entry name" value="DJ-1/PfpI"/>
</dbReference>
<accession>A0ABU1QU33</accession>
<comment type="caution">
    <text evidence="3">The sequence shown here is derived from an EMBL/GenBank/DDBJ whole genome shotgun (WGS) entry which is preliminary data.</text>
</comment>
<organism evidence="3 4">
    <name type="scientific">Dyadobacter fermentans</name>
    <dbReference type="NCBI Taxonomy" id="94254"/>
    <lineage>
        <taxon>Bacteria</taxon>
        <taxon>Pseudomonadati</taxon>
        <taxon>Bacteroidota</taxon>
        <taxon>Cytophagia</taxon>
        <taxon>Cytophagales</taxon>
        <taxon>Spirosomataceae</taxon>
        <taxon>Dyadobacter</taxon>
    </lineage>
</organism>
<dbReference type="PROSITE" id="PS51276">
    <property type="entry name" value="PEPTIDASE_C56_PFPI"/>
    <property type="match status" value="1"/>
</dbReference>
<dbReference type="EMBL" id="JAVDTI010000002">
    <property type="protein sequence ID" value="MDR6804659.1"/>
    <property type="molecule type" value="Genomic_DNA"/>
</dbReference>
<dbReference type="InterPro" id="IPR006286">
    <property type="entry name" value="C56_PfpI-like"/>
</dbReference>
<dbReference type="InterPro" id="IPR029062">
    <property type="entry name" value="Class_I_gatase-like"/>
</dbReference>
<feature type="domain" description="DJ-1/PfpI" evidence="2">
    <location>
        <begin position="3"/>
        <end position="177"/>
    </location>
</feature>